<dbReference type="CDD" id="cd14066">
    <property type="entry name" value="STKc_IRAK"/>
    <property type="match status" value="1"/>
</dbReference>
<evidence type="ECO:0000256" key="12">
    <source>
        <dbReference type="PROSITE-ProRule" id="PRU10141"/>
    </source>
</evidence>
<evidence type="ECO:0000256" key="1">
    <source>
        <dbReference type="ARBA" id="ARBA00004479"/>
    </source>
</evidence>
<evidence type="ECO:0000256" key="11">
    <source>
        <dbReference type="ARBA" id="ARBA00023180"/>
    </source>
</evidence>
<feature type="transmembrane region" description="Helical" evidence="13">
    <location>
        <begin position="411"/>
        <end position="436"/>
    </location>
</feature>
<dbReference type="RefSeq" id="XP_022957030.1">
    <property type="nucleotide sequence ID" value="XM_023101262.1"/>
</dbReference>
<dbReference type="PROSITE" id="PS50011">
    <property type="entry name" value="PROTEIN_KINASE_DOM"/>
    <property type="match status" value="1"/>
</dbReference>
<keyword evidence="10 13" id="KW-0472">Membrane</keyword>
<dbReference type="FunFam" id="1.10.510.10:FF:000252">
    <property type="entry name" value="Receptor-like protein kinase FERONIA"/>
    <property type="match status" value="1"/>
</dbReference>
<comment type="subcellular location">
    <subcellularLocation>
        <location evidence="1">Membrane</location>
        <topology evidence="1">Single-pass type I membrane protein</topology>
    </subcellularLocation>
</comment>
<keyword evidence="4 13" id="KW-0812">Transmembrane</keyword>
<dbReference type="KEGG" id="cmos:111458524"/>
<evidence type="ECO:0000256" key="4">
    <source>
        <dbReference type="ARBA" id="ARBA00022692"/>
    </source>
</evidence>
<keyword evidence="5 14" id="KW-0732">Signal</keyword>
<dbReference type="FunFam" id="3.30.200.20:FF:000039">
    <property type="entry name" value="receptor-like protein kinase FERONIA"/>
    <property type="match status" value="1"/>
</dbReference>
<keyword evidence="3" id="KW-0808">Transferase</keyword>
<dbReference type="PANTHER" id="PTHR27003:SF398">
    <property type="entry name" value="PROTEIN KINASE DOMAIN-CONTAINING PROTEIN"/>
    <property type="match status" value="1"/>
</dbReference>
<reference evidence="17" key="1">
    <citation type="submission" date="2025-08" db="UniProtKB">
        <authorList>
            <consortium name="RefSeq"/>
        </authorList>
    </citation>
    <scope>IDENTIFICATION</scope>
    <source>
        <tissue evidence="17">Young leaves</tissue>
    </source>
</reference>
<accession>A0A6J1GZE1</accession>
<dbReference type="PROSITE" id="PS00108">
    <property type="entry name" value="PROTEIN_KINASE_ST"/>
    <property type="match status" value="1"/>
</dbReference>
<keyword evidence="7" id="KW-0418">Kinase</keyword>
<dbReference type="InterPro" id="IPR024788">
    <property type="entry name" value="Malectin-like_Carb-bd_dom"/>
</dbReference>
<dbReference type="GO" id="GO:0004714">
    <property type="term" value="F:transmembrane receptor protein tyrosine kinase activity"/>
    <property type="evidence" value="ECO:0007669"/>
    <property type="project" value="InterPro"/>
</dbReference>
<dbReference type="GO" id="GO:0004674">
    <property type="term" value="F:protein serine/threonine kinase activity"/>
    <property type="evidence" value="ECO:0007669"/>
    <property type="project" value="UniProtKB-KW"/>
</dbReference>
<dbReference type="AlphaFoldDB" id="A0A6J1GZE1"/>
<evidence type="ECO:0000256" key="10">
    <source>
        <dbReference type="ARBA" id="ARBA00023136"/>
    </source>
</evidence>
<dbReference type="PROSITE" id="PS00107">
    <property type="entry name" value="PROTEIN_KINASE_ATP"/>
    <property type="match status" value="1"/>
</dbReference>
<evidence type="ECO:0000256" key="6">
    <source>
        <dbReference type="ARBA" id="ARBA00022741"/>
    </source>
</evidence>
<dbReference type="InterPro" id="IPR011009">
    <property type="entry name" value="Kinase-like_dom_sf"/>
</dbReference>
<dbReference type="InterPro" id="IPR008271">
    <property type="entry name" value="Ser/Thr_kinase_AS"/>
</dbReference>
<dbReference type="InterPro" id="IPR045272">
    <property type="entry name" value="ANXUR1/2-like"/>
</dbReference>
<dbReference type="Gene3D" id="1.10.510.10">
    <property type="entry name" value="Transferase(Phosphotransferase) domain 1"/>
    <property type="match status" value="1"/>
</dbReference>
<protein>
    <submittedName>
        <fullName evidence="17">Probable receptor-like protein kinase At5g24010</fullName>
    </submittedName>
</protein>
<dbReference type="GeneID" id="111458524"/>
<dbReference type="GO" id="GO:0009506">
    <property type="term" value="C:plasmodesma"/>
    <property type="evidence" value="ECO:0007669"/>
    <property type="project" value="TreeGrafter"/>
</dbReference>
<dbReference type="PANTHER" id="PTHR27003">
    <property type="entry name" value="OS07G0166700 PROTEIN"/>
    <property type="match status" value="1"/>
</dbReference>
<keyword evidence="11" id="KW-0325">Glycoprotein</keyword>
<dbReference type="InterPro" id="IPR000719">
    <property type="entry name" value="Prot_kinase_dom"/>
</dbReference>
<feature type="domain" description="Protein kinase" evidence="15">
    <location>
        <begin position="499"/>
        <end position="771"/>
    </location>
</feature>
<sequence length="839" mass="93614">METFRSSLFILSLLFLLLLSAVHVLAQTYTPPNKYFVNCGSASNFVDDTGRIFVGDLNASDTFRFTPRNSRELNGLNESVRVFNQPAFYEFDVERDAFYIVRLHFSPSKFLADLSAALFDVSALGVFLLKNVNATNLNGNDSASIKEFFLKINTEKFRIVFLPKSSSIAYINAIEVFPTPPDFIQSEAQEIISDGRNGSAARVSPFLVLHTIYRVNVGGPEISMKGDRLWRNWEMDDAYLLNPSSAVNSGIYSSTPKYKSETDVYFAPDMVYKSAKQLNGNASSTRTFLNITWSFPSRKHTVHLLRVHFYDIVGESTNKFLVFDLYIGDSFSRTIDASMEVGGVYPFHLDFAVDSGESGLINVSVGPLDKNQSVEFNAFLNGVEIMEAMDEHSKDPEISAPWLEKSKNKLVGLWVGLAVGAFGLICMLGCGIWFGLKWRKRKTEEASYTHTQWSPLSAFGGGSTHSRLTDRTTSSSPLPNLNLGLKFSLAEIKTATNNFNKKFLVGEGGFGKVYKGVLKNGMKVAVKRSQPGAGQGISEFEREITILSRIRHRHLVSFIGYCDEGLEMVLVYEFLEKGTLREHLYNSKLPPLAWKKRLEICIGAARGLHYLHKGSAGGIIHRDVKSTNILLDENLVAKVSDFGLSRAGPLDETHVSTDIKGTFGYLDPEYFRTQQLTEKSDVYSFGVLLLEVLCARPALNPTLPREQINLAEWGVRCKKMELLEEIIDPKLEGQIEPNSLRKFSDTIEKCLQEDAANRPTMADVLWDLEYALQLQQSTAPRMPHEDSETIGIGTSSTAIQRFGSIGSSVLRDDPDMSQDVESHLTASEVFSQMKADHGR</sequence>
<feature type="chain" id="PRO_5027084202" evidence="14">
    <location>
        <begin position="27"/>
        <end position="839"/>
    </location>
</feature>
<evidence type="ECO:0000256" key="9">
    <source>
        <dbReference type="ARBA" id="ARBA00022989"/>
    </source>
</evidence>
<dbReference type="Pfam" id="PF07714">
    <property type="entry name" value="PK_Tyr_Ser-Thr"/>
    <property type="match status" value="1"/>
</dbReference>
<evidence type="ECO:0000313" key="17">
    <source>
        <dbReference type="RefSeq" id="XP_022957030.1"/>
    </source>
</evidence>
<evidence type="ECO:0000256" key="3">
    <source>
        <dbReference type="ARBA" id="ARBA00022679"/>
    </source>
</evidence>
<name>A0A6J1GZE1_CUCMO</name>
<dbReference type="SMART" id="SM00220">
    <property type="entry name" value="S_TKc"/>
    <property type="match status" value="1"/>
</dbReference>
<evidence type="ECO:0000256" key="14">
    <source>
        <dbReference type="SAM" id="SignalP"/>
    </source>
</evidence>
<evidence type="ECO:0000259" key="15">
    <source>
        <dbReference type="PROSITE" id="PS50011"/>
    </source>
</evidence>
<organism evidence="16 17">
    <name type="scientific">Cucurbita moschata</name>
    <name type="common">Winter crookneck squash</name>
    <name type="synonym">Cucurbita pepo var. moschata</name>
    <dbReference type="NCBI Taxonomy" id="3662"/>
    <lineage>
        <taxon>Eukaryota</taxon>
        <taxon>Viridiplantae</taxon>
        <taxon>Streptophyta</taxon>
        <taxon>Embryophyta</taxon>
        <taxon>Tracheophyta</taxon>
        <taxon>Spermatophyta</taxon>
        <taxon>Magnoliopsida</taxon>
        <taxon>eudicotyledons</taxon>
        <taxon>Gunneridae</taxon>
        <taxon>Pentapetalae</taxon>
        <taxon>rosids</taxon>
        <taxon>fabids</taxon>
        <taxon>Cucurbitales</taxon>
        <taxon>Cucurbitaceae</taxon>
        <taxon>Cucurbiteae</taxon>
        <taxon>Cucurbita</taxon>
    </lineage>
</organism>
<dbReference type="Gene3D" id="2.60.120.430">
    <property type="entry name" value="Galactose-binding lectin"/>
    <property type="match status" value="2"/>
</dbReference>
<keyword evidence="16" id="KW-1185">Reference proteome</keyword>
<dbReference type="SMR" id="A0A6J1GZE1"/>
<dbReference type="InterPro" id="IPR017441">
    <property type="entry name" value="Protein_kinase_ATP_BS"/>
</dbReference>
<keyword evidence="9 13" id="KW-1133">Transmembrane helix</keyword>
<proteinExistence type="predicted"/>
<evidence type="ECO:0000313" key="16">
    <source>
        <dbReference type="Proteomes" id="UP000504609"/>
    </source>
</evidence>
<dbReference type="GO" id="GO:0005524">
    <property type="term" value="F:ATP binding"/>
    <property type="evidence" value="ECO:0007669"/>
    <property type="project" value="UniProtKB-UniRule"/>
</dbReference>
<feature type="binding site" evidence="12">
    <location>
        <position position="527"/>
    </location>
    <ligand>
        <name>ATP</name>
        <dbReference type="ChEBI" id="CHEBI:30616"/>
    </ligand>
</feature>
<dbReference type="Proteomes" id="UP000504609">
    <property type="component" value="Unplaced"/>
</dbReference>
<dbReference type="Pfam" id="PF12819">
    <property type="entry name" value="Malectin_like"/>
    <property type="match status" value="1"/>
</dbReference>
<evidence type="ECO:0000256" key="2">
    <source>
        <dbReference type="ARBA" id="ARBA00022527"/>
    </source>
</evidence>
<dbReference type="Gene3D" id="3.30.200.20">
    <property type="entry name" value="Phosphorylase Kinase, domain 1"/>
    <property type="match status" value="1"/>
</dbReference>
<keyword evidence="8 12" id="KW-0067">ATP-binding</keyword>
<feature type="signal peptide" evidence="14">
    <location>
        <begin position="1"/>
        <end position="26"/>
    </location>
</feature>
<evidence type="ECO:0000256" key="13">
    <source>
        <dbReference type="SAM" id="Phobius"/>
    </source>
</evidence>
<dbReference type="SUPFAM" id="SSF56112">
    <property type="entry name" value="Protein kinase-like (PK-like)"/>
    <property type="match status" value="1"/>
</dbReference>
<evidence type="ECO:0000256" key="5">
    <source>
        <dbReference type="ARBA" id="ARBA00022729"/>
    </source>
</evidence>
<dbReference type="InterPro" id="IPR001245">
    <property type="entry name" value="Ser-Thr/Tyr_kinase_cat_dom"/>
</dbReference>
<evidence type="ECO:0000256" key="8">
    <source>
        <dbReference type="ARBA" id="ARBA00022840"/>
    </source>
</evidence>
<keyword evidence="2" id="KW-0723">Serine/threonine-protein kinase</keyword>
<evidence type="ECO:0000256" key="7">
    <source>
        <dbReference type="ARBA" id="ARBA00022777"/>
    </source>
</evidence>
<keyword evidence="6 12" id="KW-0547">Nucleotide-binding</keyword>
<gene>
    <name evidence="17" type="primary">LOC111458524</name>
</gene>
<dbReference type="GO" id="GO:0005886">
    <property type="term" value="C:plasma membrane"/>
    <property type="evidence" value="ECO:0007669"/>
    <property type="project" value="TreeGrafter"/>
</dbReference>